<keyword evidence="2" id="KW-1185">Reference proteome</keyword>
<protein>
    <submittedName>
        <fullName evidence="1">Uncharacterized protein</fullName>
    </submittedName>
</protein>
<reference evidence="1 2" key="1">
    <citation type="submission" date="2024-08" db="EMBL/GenBank/DDBJ databases">
        <authorList>
            <person name="Cucini C."/>
            <person name="Frati F."/>
        </authorList>
    </citation>
    <scope>NUCLEOTIDE SEQUENCE [LARGE SCALE GENOMIC DNA]</scope>
</reference>
<dbReference type="EMBL" id="CAXLJM020000039">
    <property type="protein sequence ID" value="CAL8107810.1"/>
    <property type="molecule type" value="Genomic_DNA"/>
</dbReference>
<gene>
    <name evidence="1" type="ORF">ODALV1_LOCUS12778</name>
</gene>
<evidence type="ECO:0000313" key="2">
    <source>
        <dbReference type="Proteomes" id="UP001642540"/>
    </source>
</evidence>
<comment type="caution">
    <text evidence="1">The sequence shown here is derived from an EMBL/GenBank/DDBJ whole genome shotgun (WGS) entry which is preliminary data.</text>
</comment>
<evidence type="ECO:0000313" key="1">
    <source>
        <dbReference type="EMBL" id="CAL8107810.1"/>
    </source>
</evidence>
<organism evidence="1 2">
    <name type="scientific">Orchesella dallaii</name>
    <dbReference type="NCBI Taxonomy" id="48710"/>
    <lineage>
        <taxon>Eukaryota</taxon>
        <taxon>Metazoa</taxon>
        <taxon>Ecdysozoa</taxon>
        <taxon>Arthropoda</taxon>
        <taxon>Hexapoda</taxon>
        <taxon>Collembola</taxon>
        <taxon>Entomobryomorpha</taxon>
        <taxon>Entomobryoidea</taxon>
        <taxon>Orchesellidae</taxon>
        <taxon>Orchesellinae</taxon>
        <taxon>Orchesella</taxon>
    </lineage>
</organism>
<sequence>MPMSNELDDFYDETKQYGIAEKNVADMINANSSLSSYKTTYLAITYMYKAMKEKFKNKILKRLLRLQKKRQVIESRIASSNAMNVTVARIRPAAWPPRRPTTQQDLDKEMKTGYYKLQEKWYTIKLELYADLSDCILKMLKLQHECRRRTLTRGSTASIR</sequence>
<accession>A0ABP1QLN4</accession>
<dbReference type="Proteomes" id="UP001642540">
    <property type="component" value="Unassembled WGS sequence"/>
</dbReference>
<proteinExistence type="predicted"/>
<name>A0ABP1QLN4_9HEXA</name>